<comment type="caution">
    <text evidence="19">The sequence shown here is derived from an EMBL/GenBank/DDBJ whole genome shotgun (WGS) entry which is preliminary data.</text>
</comment>
<feature type="binding site" evidence="18">
    <location>
        <begin position="16"/>
        <end position="22"/>
    </location>
    <ligand>
        <name>ATP</name>
        <dbReference type="ChEBI" id="CHEBI:30616"/>
    </ligand>
</feature>
<dbReference type="PANTHER" id="PTHR13101">
    <property type="entry name" value="PHOSPHOMEVALONATE KINASE"/>
    <property type="match status" value="1"/>
</dbReference>
<dbReference type="InterPro" id="IPR005919">
    <property type="entry name" value="Pmev_kin_anim"/>
</dbReference>
<dbReference type="PANTHER" id="PTHR13101:SF1">
    <property type="entry name" value="PHOSPHOMEVALONATE KINASE"/>
    <property type="match status" value="1"/>
</dbReference>
<keyword evidence="20" id="KW-1185">Reference proteome</keyword>
<dbReference type="FunFam" id="3.40.50.300:FF:001026">
    <property type="entry name" value="Phosphomevalonate kinase"/>
    <property type="match status" value="1"/>
</dbReference>
<dbReference type="GO" id="GO:0006695">
    <property type="term" value="P:cholesterol biosynthetic process"/>
    <property type="evidence" value="ECO:0007669"/>
    <property type="project" value="UniProtKB-KW"/>
</dbReference>
<evidence type="ECO:0000256" key="1">
    <source>
        <dbReference type="ARBA" id="ARBA00004514"/>
    </source>
</evidence>
<evidence type="ECO:0000256" key="2">
    <source>
        <dbReference type="ARBA" id="ARBA00005017"/>
    </source>
</evidence>
<dbReference type="Pfam" id="PF04275">
    <property type="entry name" value="P-mevalo_kinase"/>
    <property type="match status" value="1"/>
</dbReference>
<evidence type="ECO:0000256" key="15">
    <source>
        <dbReference type="ARBA" id="ARBA00023166"/>
    </source>
</evidence>
<evidence type="ECO:0000256" key="4">
    <source>
        <dbReference type="ARBA" id="ARBA00022490"/>
    </source>
</evidence>
<evidence type="ECO:0000256" key="16">
    <source>
        <dbReference type="ARBA" id="ARBA00023221"/>
    </source>
</evidence>
<organism evidence="19 20">
    <name type="scientific">Lymnaea stagnalis</name>
    <name type="common">Great pond snail</name>
    <name type="synonym">Helix stagnalis</name>
    <dbReference type="NCBI Taxonomy" id="6523"/>
    <lineage>
        <taxon>Eukaryota</taxon>
        <taxon>Metazoa</taxon>
        <taxon>Spiralia</taxon>
        <taxon>Lophotrochozoa</taxon>
        <taxon>Mollusca</taxon>
        <taxon>Gastropoda</taxon>
        <taxon>Heterobranchia</taxon>
        <taxon>Euthyneura</taxon>
        <taxon>Panpulmonata</taxon>
        <taxon>Hygrophila</taxon>
        <taxon>Lymnaeoidea</taxon>
        <taxon>Lymnaeidae</taxon>
        <taxon>Lymnaea</taxon>
    </lineage>
</organism>
<keyword evidence="5" id="KW-0444">Lipid biosynthesis</keyword>
<accession>A0AAV2HCE2</accession>
<evidence type="ECO:0000256" key="13">
    <source>
        <dbReference type="ARBA" id="ARBA00023011"/>
    </source>
</evidence>
<keyword evidence="7" id="KW-0808">Transferase</keyword>
<dbReference type="Proteomes" id="UP001497497">
    <property type="component" value="Unassembled WGS sequence"/>
</dbReference>
<dbReference type="InterPro" id="IPR027417">
    <property type="entry name" value="P-loop_NTPase"/>
</dbReference>
<evidence type="ECO:0000256" key="3">
    <source>
        <dbReference type="ARBA" id="ARBA00012958"/>
    </source>
</evidence>
<evidence type="ECO:0000313" key="20">
    <source>
        <dbReference type="Proteomes" id="UP001497497"/>
    </source>
</evidence>
<keyword evidence="16" id="KW-0753">Steroid metabolism</keyword>
<gene>
    <name evidence="19" type="ORF">GSLYS_00003856001</name>
</gene>
<keyword evidence="9" id="KW-0418">Kinase</keyword>
<dbReference type="NCBIfam" id="TIGR01223">
    <property type="entry name" value="Pmev_kin_anim"/>
    <property type="match status" value="1"/>
</dbReference>
<proteinExistence type="predicted"/>
<keyword evidence="15" id="KW-1207">Sterol metabolism</keyword>
<evidence type="ECO:0000256" key="14">
    <source>
        <dbReference type="ARBA" id="ARBA00023098"/>
    </source>
</evidence>
<name>A0AAV2HCE2_LYMST</name>
<keyword evidence="14" id="KW-0443">Lipid metabolism</keyword>
<keyword evidence="8 18" id="KW-0547">Nucleotide-binding</keyword>
<evidence type="ECO:0000313" key="19">
    <source>
        <dbReference type="EMBL" id="CAL1529701.1"/>
    </source>
</evidence>
<dbReference type="GO" id="GO:0019287">
    <property type="term" value="P:isopentenyl diphosphate biosynthetic process, mevalonate pathway"/>
    <property type="evidence" value="ECO:0007669"/>
    <property type="project" value="TreeGrafter"/>
</dbReference>
<sequence length="191" mass="22010">MDAYTIPKAVIILSGKRKSGKDYISDLILHRLGTNNCAILRLSGPLKKQYAKDHNLDYERLLDASEYKEQFRQDMICWGEEKRNQDPGFFCRLATENESSQKEIWIISDARRQSDVEYFKENYRKAALTVRVHSNIDVREQRGFVFTQGIDDAESECGLDVGVDWDIIIQNNGDQQELDDGINKLLELVSS</sequence>
<evidence type="ECO:0000256" key="5">
    <source>
        <dbReference type="ARBA" id="ARBA00022516"/>
    </source>
</evidence>
<evidence type="ECO:0000256" key="18">
    <source>
        <dbReference type="PIRSR" id="PIRSR036639-1"/>
    </source>
</evidence>
<keyword evidence="12" id="KW-0752">Steroid biosynthesis</keyword>
<dbReference type="GO" id="GO:0004631">
    <property type="term" value="F:phosphomevalonate kinase activity"/>
    <property type="evidence" value="ECO:0007669"/>
    <property type="project" value="UniProtKB-EC"/>
</dbReference>
<comment type="subcellular location">
    <subcellularLocation>
        <location evidence="1">Cytoplasm</location>
        <location evidence="1">Cytosol</location>
    </subcellularLocation>
</comment>
<keyword evidence="10" id="KW-0152">Cholesterol biosynthesis</keyword>
<comment type="pathway">
    <text evidence="2">Isoprenoid biosynthesis; isopentenyl diphosphate biosynthesis via mevalonate pathway; isopentenyl diphosphate from (R)-mevalonate: step 2/3.</text>
</comment>
<protein>
    <recommendedName>
        <fullName evidence="17">Phosphomevalonate kinase</fullName>
        <ecNumber evidence="3">2.7.4.2</ecNumber>
    </recommendedName>
</protein>
<feature type="binding site" evidence="18">
    <location>
        <position position="142"/>
    </location>
    <ligand>
        <name>ATP</name>
        <dbReference type="ChEBI" id="CHEBI:30616"/>
    </ligand>
</feature>
<dbReference type="EC" id="2.7.4.2" evidence="3"/>
<evidence type="ECO:0000256" key="11">
    <source>
        <dbReference type="ARBA" id="ARBA00022840"/>
    </source>
</evidence>
<dbReference type="AlphaFoldDB" id="A0AAV2HCE2"/>
<dbReference type="SUPFAM" id="SSF52540">
    <property type="entry name" value="P-loop containing nucleoside triphosphate hydrolases"/>
    <property type="match status" value="1"/>
</dbReference>
<dbReference type="EMBL" id="CAXITT010000053">
    <property type="protein sequence ID" value="CAL1529701.1"/>
    <property type="molecule type" value="Genomic_DNA"/>
</dbReference>
<dbReference type="GO" id="GO:0005524">
    <property type="term" value="F:ATP binding"/>
    <property type="evidence" value="ECO:0007669"/>
    <property type="project" value="UniProtKB-KW"/>
</dbReference>
<dbReference type="PIRSF" id="PIRSF036639">
    <property type="entry name" value="PMK_anim"/>
    <property type="match status" value="1"/>
</dbReference>
<evidence type="ECO:0000256" key="6">
    <source>
        <dbReference type="ARBA" id="ARBA00022548"/>
    </source>
</evidence>
<keyword evidence="11 18" id="KW-0067">ATP-binding</keyword>
<evidence type="ECO:0000256" key="10">
    <source>
        <dbReference type="ARBA" id="ARBA00022778"/>
    </source>
</evidence>
<evidence type="ECO:0000256" key="9">
    <source>
        <dbReference type="ARBA" id="ARBA00022777"/>
    </source>
</evidence>
<dbReference type="GO" id="GO:0005829">
    <property type="term" value="C:cytosol"/>
    <property type="evidence" value="ECO:0007669"/>
    <property type="project" value="UniProtKB-SubCell"/>
</dbReference>
<keyword evidence="6" id="KW-0153">Cholesterol metabolism</keyword>
<evidence type="ECO:0000256" key="17">
    <source>
        <dbReference type="ARBA" id="ARBA00034549"/>
    </source>
</evidence>
<keyword evidence="4" id="KW-0963">Cytoplasm</keyword>
<dbReference type="Gene3D" id="3.40.50.300">
    <property type="entry name" value="P-loop containing nucleotide triphosphate hydrolases"/>
    <property type="match status" value="1"/>
</dbReference>
<keyword evidence="13" id="KW-0756">Sterol biosynthesis</keyword>
<evidence type="ECO:0000256" key="7">
    <source>
        <dbReference type="ARBA" id="ARBA00022679"/>
    </source>
</evidence>
<reference evidence="19 20" key="1">
    <citation type="submission" date="2024-04" db="EMBL/GenBank/DDBJ databases">
        <authorList>
            <consortium name="Genoscope - CEA"/>
            <person name="William W."/>
        </authorList>
    </citation>
    <scope>NUCLEOTIDE SEQUENCE [LARGE SCALE GENOMIC DNA]</scope>
</reference>
<evidence type="ECO:0000256" key="12">
    <source>
        <dbReference type="ARBA" id="ARBA00022955"/>
    </source>
</evidence>
<evidence type="ECO:0000256" key="8">
    <source>
        <dbReference type="ARBA" id="ARBA00022741"/>
    </source>
</evidence>
<feature type="binding site" evidence="18">
    <location>
        <position position="171"/>
    </location>
    <ligand>
        <name>ATP</name>
        <dbReference type="ChEBI" id="CHEBI:30616"/>
    </ligand>
</feature>